<keyword evidence="4 8" id="KW-0067">ATP-binding</keyword>
<evidence type="ECO:0000256" key="6">
    <source>
        <dbReference type="ARBA" id="ARBA00023125"/>
    </source>
</evidence>
<accession>A0A9X3B081</accession>
<evidence type="ECO:0000256" key="3">
    <source>
        <dbReference type="ARBA" id="ARBA00022741"/>
    </source>
</evidence>
<keyword evidence="3 8" id="KW-0547">Nucleotide-binding</keyword>
<dbReference type="GO" id="GO:0003677">
    <property type="term" value="F:DNA binding"/>
    <property type="evidence" value="ECO:0007669"/>
    <property type="project" value="UniProtKB-UniRule"/>
</dbReference>
<dbReference type="NCBIfam" id="NF004044">
    <property type="entry name" value="PRK05561.1"/>
    <property type="match status" value="1"/>
</dbReference>
<keyword evidence="6 8" id="KW-0238">DNA-binding</keyword>
<dbReference type="Proteomes" id="UP001149009">
    <property type="component" value="Unassembled WGS sequence"/>
</dbReference>
<dbReference type="InterPro" id="IPR013758">
    <property type="entry name" value="Topo_IIA_A/C_ab"/>
</dbReference>
<sequence length="923" mass="102292">MTDQTTPEPGGPDDIEPISIIEEMQQSYLAYAMSVIVSRALPDVRDGLKPVHRRILYASHESGYHWNRKYVKSARPVADVMGNYHPHGDAAIYDALVRMAQDWSMRLPLIDGQGNFGSIDGDPPAAMRYTEARLTKAAHELLEDIDKETVNWRDTYDGAKQEPEVLPARFPNLLVNGSGGIAVGMATNIPPHNLSEVIEGCVALIDNPALELSQLLEIIPGPDFPTGGIILGRSGIHSAYSTGRGAIIMRGRASVERVRGDREAIIVTEVPYQVNKAQMIEKMAELVRDKRIEGISDIRDESDRQGYRVVIELKRDANAEVILNQLYRFTPLQSTFGANMVALNGGKPEQLMLIDMLKAFIAFREEVVSRRTKYLLRKARERAHVLVGLAIAVANIDEVIRLIRHAPDPQSAREQLMERRWPARDVEALITLIADPRHRINEDGTYNLSEEQARAILDLRLQRLTALGRDEISDELNKIGEEIQDYLDILSSRARILGIVKDELIAVRDEFGTPRRTEIVDGGADMEDEDLIQREDMVVTVTHKGYIKRVPLSIYRAQARGGKGRSGMSTKDEDFVTGLFVASTHTPILFFSSRGIVYKEKVWRLPVGTPQSVGKFLRNMLPLEEGERITSIMPLPEDEESWDQLHVMFATTRGTVRRNKLSDFVQVNRNGKIAMKLDAGDEILAVYTCTEDDDVLLTAASGQCIRFPVTDVRVFAGRSSVGVRGISLAEGDRVISMAILGHVEATPAERAAYLKQATAERRLANGGEEEEITLTNEDIGEETVLPPERYEELKRREQFVLTVSEYGYGKRSSSYDFRLTGRGGKGIRATDVSKRDEIGALVAAFPVAHDDQIMLVTNGGQIIRVPVSGIRIASRATKGVTIFNTAEGERVVSVERISEPQNGEGNGAEDEASSPVNEGSGGV</sequence>
<reference evidence="12" key="1">
    <citation type="submission" date="2022-08" db="EMBL/GenBank/DDBJ databases">
        <title>Chelativorans sichuanense sp. nov., a paraffin oil-degrading bacterium isolated from a mixture of oil-based drill cuttings and paddy soil.</title>
        <authorList>
            <person name="Yu J."/>
            <person name="Liu H."/>
            <person name="Chen Q."/>
        </authorList>
    </citation>
    <scope>NUCLEOTIDE SEQUENCE</scope>
    <source>
        <strain evidence="12">SCAU 2101</strain>
    </source>
</reference>
<dbReference type="Gene3D" id="3.90.199.10">
    <property type="entry name" value="Topoisomerase II, domain 5"/>
    <property type="match status" value="1"/>
</dbReference>
<dbReference type="GO" id="GO:0005737">
    <property type="term" value="C:cytoplasm"/>
    <property type="evidence" value="ECO:0007669"/>
    <property type="project" value="UniProtKB-SubCell"/>
</dbReference>
<dbReference type="AlphaFoldDB" id="A0A9X3B081"/>
<dbReference type="PROSITE" id="PS52040">
    <property type="entry name" value="TOPO_IIA"/>
    <property type="match status" value="1"/>
</dbReference>
<dbReference type="InterPro" id="IPR013760">
    <property type="entry name" value="Topo_IIA-like_dom_sf"/>
</dbReference>
<dbReference type="FunFam" id="3.30.1360.40:FF:000002">
    <property type="entry name" value="DNA gyrase subunit A"/>
    <property type="match status" value="1"/>
</dbReference>
<dbReference type="NCBIfam" id="TIGR01063">
    <property type="entry name" value="gyrA"/>
    <property type="match status" value="1"/>
</dbReference>
<dbReference type="GO" id="GO:0005524">
    <property type="term" value="F:ATP binding"/>
    <property type="evidence" value="ECO:0007669"/>
    <property type="project" value="UniProtKB-UniRule"/>
</dbReference>
<comment type="subcellular location">
    <subcellularLocation>
        <location evidence="8">Cytoplasm</location>
    </subcellularLocation>
</comment>
<keyword evidence="13" id="KW-1185">Reference proteome</keyword>
<evidence type="ECO:0000256" key="1">
    <source>
        <dbReference type="ARBA" id="ARBA00000185"/>
    </source>
</evidence>
<comment type="subunit">
    <text evidence="8">Heterotetramer, composed of two GyrA and two GyrB chains. In the heterotetramer, GyrA contains the active site tyrosine that forms a transient covalent intermediate with DNA, while GyrB binds cofactors and catalyzes ATP hydrolysis.</text>
</comment>
<dbReference type="Gene3D" id="1.10.268.10">
    <property type="entry name" value="Topoisomerase, domain 3"/>
    <property type="match status" value="1"/>
</dbReference>
<evidence type="ECO:0000256" key="7">
    <source>
        <dbReference type="ARBA" id="ARBA00023235"/>
    </source>
</evidence>
<dbReference type="InterPro" id="IPR035516">
    <property type="entry name" value="Gyrase/topoIV_suA_C"/>
</dbReference>
<dbReference type="FunFam" id="3.90.199.10:FF:000001">
    <property type="entry name" value="DNA gyrase subunit A"/>
    <property type="match status" value="1"/>
</dbReference>
<gene>
    <name evidence="8 12" type="primary">gyrA</name>
    <name evidence="12" type="ORF">NYR54_11625</name>
</gene>
<name>A0A9X3B081_9HYPH</name>
<organism evidence="12 13">
    <name type="scientific">Chelativorans petroleitrophicus</name>
    <dbReference type="NCBI Taxonomy" id="2975484"/>
    <lineage>
        <taxon>Bacteria</taxon>
        <taxon>Pseudomonadati</taxon>
        <taxon>Pseudomonadota</taxon>
        <taxon>Alphaproteobacteria</taxon>
        <taxon>Hyphomicrobiales</taxon>
        <taxon>Phyllobacteriaceae</taxon>
        <taxon>Chelativorans</taxon>
    </lineage>
</organism>
<dbReference type="Pfam" id="PF00521">
    <property type="entry name" value="DNA_topoisoIV"/>
    <property type="match status" value="1"/>
</dbReference>
<evidence type="ECO:0000256" key="8">
    <source>
        <dbReference type="HAMAP-Rule" id="MF_01897"/>
    </source>
</evidence>
<comment type="function">
    <text evidence="8">A type II topoisomerase that negatively supercoils closed circular double-stranded (ds) DNA in an ATP-dependent manner to modulate DNA topology and maintain chromosomes in an underwound state. Negative supercoiling favors strand separation, and DNA replication, transcription, recombination and repair, all of which involve strand separation. Also able to catalyze the interconversion of other topological isomers of dsDNA rings, including catenanes and knotted rings. Type II topoisomerases break and join 2 DNA strands simultaneously in an ATP-dependent manner.</text>
</comment>
<dbReference type="InterPro" id="IPR050220">
    <property type="entry name" value="Type_II_DNA_Topoisomerases"/>
</dbReference>
<dbReference type="RefSeq" id="WP_261515832.1">
    <property type="nucleotide sequence ID" value="NZ_JAODNV010000012.1"/>
</dbReference>
<dbReference type="CDD" id="cd00187">
    <property type="entry name" value="TOP4c"/>
    <property type="match status" value="1"/>
</dbReference>
<evidence type="ECO:0000259" key="11">
    <source>
        <dbReference type="PROSITE" id="PS52040"/>
    </source>
</evidence>
<dbReference type="InterPro" id="IPR013757">
    <property type="entry name" value="Topo_IIA_A_a_sf"/>
</dbReference>
<keyword evidence="8" id="KW-0963">Cytoplasm</keyword>
<dbReference type="Gene3D" id="3.30.1360.40">
    <property type="match status" value="1"/>
</dbReference>
<dbReference type="SMART" id="SM00434">
    <property type="entry name" value="TOP4c"/>
    <property type="match status" value="1"/>
</dbReference>
<evidence type="ECO:0000313" key="13">
    <source>
        <dbReference type="Proteomes" id="UP001149009"/>
    </source>
</evidence>
<dbReference type="SUPFAM" id="SSF101904">
    <property type="entry name" value="GyrA/ParC C-terminal domain-like"/>
    <property type="match status" value="1"/>
</dbReference>
<dbReference type="GO" id="GO:0009330">
    <property type="term" value="C:DNA topoisomerase type II (double strand cut, ATP-hydrolyzing) complex"/>
    <property type="evidence" value="ECO:0007669"/>
    <property type="project" value="TreeGrafter"/>
</dbReference>
<dbReference type="GO" id="GO:0005694">
    <property type="term" value="C:chromosome"/>
    <property type="evidence" value="ECO:0007669"/>
    <property type="project" value="InterPro"/>
</dbReference>
<comment type="catalytic activity">
    <reaction evidence="1 8 9">
        <text>ATP-dependent breakage, passage and rejoining of double-stranded DNA.</text>
        <dbReference type="EC" id="5.6.2.2"/>
    </reaction>
</comment>
<feature type="short sequence motif" description="GyrA-box" evidence="8">
    <location>
        <begin position="558"/>
        <end position="564"/>
    </location>
</feature>
<keyword evidence="5 8" id="KW-0799">Topoisomerase</keyword>
<dbReference type="SUPFAM" id="SSF56719">
    <property type="entry name" value="Type II DNA topoisomerase"/>
    <property type="match status" value="1"/>
</dbReference>
<evidence type="ECO:0000256" key="9">
    <source>
        <dbReference type="PROSITE-ProRule" id="PRU01384"/>
    </source>
</evidence>
<evidence type="ECO:0000256" key="5">
    <source>
        <dbReference type="ARBA" id="ARBA00023029"/>
    </source>
</evidence>
<dbReference type="EMBL" id="JAODNV010000012">
    <property type="protein sequence ID" value="MCT8990934.1"/>
    <property type="molecule type" value="Genomic_DNA"/>
</dbReference>
<evidence type="ECO:0000313" key="12">
    <source>
        <dbReference type="EMBL" id="MCT8990934.1"/>
    </source>
</evidence>
<dbReference type="InterPro" id="IPR006691">
    <property type="entry name" value="GyrA/parC_rep"/>
</dbReference>
<feature type="active site" description="O-(5'-phospho-DNA)-tyrosine intermediate" evidence="8 9">
    <location>
        <position position="129"/>
    </location>
</feature>
<feature type="domain" description="Topo IIA-type catalytic" evidence="11">
    <location>
        <begin position="41"/>
        <end position="531"/>
    </location>
</feature>
<dbReference type="Pfam" id="PF03989">
    <property type="entry name" value="DNA_gyraseA_C"/>
    <property type="match status" value="6"/>
</dbReference>
<protein>
    <recommendedName>
        <fullName evidence="8">DNA gyrase subunit A</fullName>
        <ecNumber evidence="8">5.6.2.2</ecNumber>
    </recommendedName>
</protein>
<dbReference type="InterPro" id="IPR002205">
    <property type="entry name" value="Topo_IIA_dom_A"/>
</dbReference>
<dbReference type="NCBIfam" id="NF004043">
    <property type="entry name" value="PRK05560.1"/>
    <property type="match status" value="1"/>
</dbReference>
<evidence type="ECO:0000256" key="4">
    <source>
        <dbReference type="ARBA" id="ARBA00022840"/>
    </source>
</evidence>
<dbReference type="Gene3D" id="2.120.10.90">
    <property type="entry name" value="DNA gyrase/topoisomerase IV, subunit A, C-terminal"/>
    <property type="match status" value="1"/>
</dbReference>
<dbReference type="PANTHER" id="PTHR43493">
    <property type="entry name" value="DNA GYRASE/TOPOISOMERASE SUBUNIT A"/>
    <property type="match status" value="1"/>
</dbReference>
<evidence type="ECO:0000256" key="10">
    <source>
        <dbReference type="SAM" id="MobiDB-lite"/>
    </source>
</evidence>
<comment type="caution">
    <text evidence="12">The sequence shown here is derived from an EMBL/GenBank/DDBJ whole genome shotgun (WGS) entry which is preliminary data.</text>
</comment>
<comment type="miscellaneous">
    <text evidence="8">Few gyrases are as efficient as E.coli at forming negative supercoils. Not all organisms have 2 type II topoisomerases; in organisms with a single type II topoisomerase this enzyme also has to decatenate newly replicated chromosomes.</text>
</comment>
<dbReference type="InterPro" id="IPR005743">
    <property type="entry name" value="GyrA"/>
</dbReference>
<dbReference type="FunFam" id="1.10.268.10:FF:000001">
    <property type="entry name" value="DNA gyrase subunit A"/>
    <property type="match status" value="1"/>
</dbReference>
<evidence type="ECO:0000256" key="2">
    <source>
        <dbReference type="ARBA" id="ARBA00008263"/>
    </source>
</evidence>
<dbReference type="GO" id="GO:0006261">
    <property type="term" value="P:DNA-templated DNA replication"/>
    <property type="evidence" value="ECO:0007669"/>
    <property type="project" value="UniProtKB-UniRule"/>
</dbReference>
<keyword evidence="7 8" id="KW-0413">Isomerase</keyword>
<dbReference type="GO" id="GO:0034335">
    <property type="term" value="F:DNA negative supercoiling activity"/>
    <property type="evidence" value="ECO:0007669"/>
    <property type="project" value="UniProtKB-ARBA"/>
</dbReference>
<dbReference type="PANTHER" id="PTHR43493:SF5">
    <property type="entry name" value="DNA GYRASE SUBUNIT A, CHLOROPLASTIC_MITOCHONDRIAL"/>
    <property type="match status" value="1"/>
</dbReference>
<dbReference type="GO" id="GO:0006265">
    <property type="term" value="P:DNA topological change"/>
    <property type="evidence" value="ECO:0007669"/>
    <property type="project" value="UniProtKB-UniRule"/>
</dbReference>
<dbReference type="EC" id="5.6.2.2" evidence="8"/>
<comment type="similarity">
    <text evidence="2 8">Belongs to the type II topoisomerase GyrA/ParC subunit family.</text>
</comment>
<feature type="region of interest" description="Disordered" evidence="10">
    <location>
        <begin position="893"/>
        <end position="923"/>
    </location>
</feature>
<proteinExistence type="inferred from homology"/>
<dbReference type="HAMAP" id="MF_01897">
    <property type="entry name" value="GyrA"/>
    <property type="match status" value="1"/>
</dbReference>